<sequence>MENMGKGKDFFTIGEFAKKAGVTLRTLRYYDKIDLLKPTAYNELGHRLYTKEDFGNLQKILTLKFIGLSLEEIGDIMKYDLISNGFKKSLEIQKEIIEEKAKQMKNIVKAIDETLNMVEEEETVNWDKFINIISLINEDKKWIEQYKNSSNLRARINLHQRFSTNKEGWMPWFFKNLPLNEECKVLELGCGDGSLWRINYNYIPKSWDIYLTDFSKGMLEDAKKNLVKQKERFKFEIVDVEKIPYEDESFDLVIANHMLYHVENIDRAMSEIKRVLKKDGVFYASTVGKEHMKEMREIISKVDKNILQVESFNLTEKFQLENGKKILNNWFTYVDIKKYEDSLTIKEEDALLDYIFSMPGNIREKFDGERLKKIQTILKKEKVQKGYIYITKDTGFFKSKKYRGV</sequence>
<organism evidence="4 5">
    <name type="scientific">Clostridium tetani</name>
    <dbReference type="NCBI Taxonomy" id="1513"/>
    <lineage>
        <taxon>Bacteria</taxon>
        <taxon>Bacillati</taxon>
        <taxon>Bacillota</taxon>
        <taxon>Clostridia</taxon>
        <taxon>Eubacteriales</taxon>
        <taxon>Clostridiaceae</taxon>
        <taxon>Clostridium</taxon>
    </lineage>
</organism>
<dbReference type="InterPro" id="IPR025714">
    <property type="entry name" value="Methyltranfer_dom"/>
</dbReference>
<dbReference type="CDD" id="cd01106">
    <property type="entry name" value="HTH_TipAL-Mta"/>
    <property type="match status" value="1"/>
</dbReference>
<dbReference type="Gene3D" id="1.10.1660.10">
    <property type="match status" value="1"/>
</dbReference>
<gene>
    <name evidence="4" type="ORF">DP130_05370</name>
</gene>
<dbReference type="InterPro" id="IPR000551">
    <property type="entry name" value="MerR-type_HTH_dom"/>
</dbReference>
<feature type="domain" description="HTH merR-type" evidence="3">
    <location>
        <begin position="10"/>
        <end position="79"/>
    </location>
</feature>
<dbReference type="SUPFAM" id="SSF46955">
    <property type="entry name" value="Putative DNA-binding domain"/>
    <property type="match status" value="1"/>
</dbReference>
<dbReference type="InterPro" id="IPR029063">
    <property type="entry name" value="SAM-dependent_MTases_sf"/>
</dbReference>
<dbReference type="Pfam" id="PF13411">
    <property type="entry name" value="MerR_1"/>
    <property type="match status" value="1"/>
</dbReference>
<name>A0A4Q0VFD1_CLOTA</name>
<dbReference type="Gene3D" id="3.40.50.150">
    <property type="entry name" value="Vaccinia Virus protein VP39"/>
    <property type="match status" value="1"/>
</dbReference>
<dbReference type="PANTHER" id="PTHR30204">
    <property type="entry name" value="REDOX-CYCLING DRUG-SENSING TRANSCRIPTIONAL ACTIVATOR SOXR"/>
    <property type="match status" value="1"/>
</dbReference>
<keyword evidence="1" id="KW-0238">DNA-binding</keyword>
<evidence type="ECO:0000313" key="4">
    <source>
        <dbReference type="EMBL" id="RXI49487.1"/>
    </source>
</evidence>
<evidence type="ECO:0000256" key="1">
    <source>
        <dbReference type="ARBA" id="ARBA00023125"/>
    </source>
</evidence>
<dbReference type="GO" id="GO:0003677">
    <property type="term" value="F:DNA binding"/>
    <property type="evidence" value="ECO:0007669"/>
    <property type="project" value="UniProtKB-KW"/>
</dbReference>
<evidence type="ECO:0000313" key="5">
    <source>
        <dbReference type="Proteomes" id="UP000290921"/>
    </source>
</evidence>
<dbReference type="EMBL" id="QMAP01000004">
    <property type="protein sequence ID" value="RXI49487.1"/>
    <property type="molecule type" value="Genomic_DNA"/>
</dbReference>
<dbReference type="SMART" id="SM00422">
    <property type="entry name" value="HTH_MERR"/>
    <property type="match status" value="1"/>
</dbReference>
<keyword evidence="2" id="KW-0175">Coiled coil</keyword>
<accession>A0A4Q0VFD1</accession>
<dbReference type="PANTHER" id="PTHR30204:SF96">
    <property type="entry name" value="CHROMOSOME-ANCHORING PROTEIN RACA"/>
    <property type="match status" value="1"/>
</dbReference>
<dbReference type="SUPFAM" id="SSF53335">
    <property type="entry name" value="S-adenosyl-L-methionine-dependent methyltransferases"/>
    <property type="match status" value="1"/>
</dbReference>
<dbReference type="PROSITE" id="PS50937">
    <property type="entry name" value="HTH_MERR_2"/>
    <property type="match status" value="1"/>
</dbReference>
<dbReference type="PRINTS" id="PR00040">
    <property type="entry name" value="HTHMERR"/>
</dbReference>
<dbReference type="Pfam" id="PF13847">
    <property type="entry name" value="Methyltransf_31"/>
    <property type="match status" value="1"/>
</dbReference>
<evidence type="ECO:0000256" key="2">
    <source>
        <dbReference type="SAM" id="Coils"/>
    </source>
</evidence>
<protein>
    <submittedName>
        <fullName evidence="4">MerR family transcriptional regulator</fullName>
    </submittedName>
</protein>
<evidence type="ECO:0000259" key="3">
    <source>
        <dbReference type="PROSITE" id="PS50937"/>
    </source>
</evidence>
<dbReference type="GO" id="GO:0003700">
    <property type="term" value="F:DNA-binding transcription factor activity"/>
    <property type="evidence" value="ECO:0007669"/>
    <property type="project" value="InterPro"/>
</dbReference>
<dbReference type="InterPro" id="IPR047057">
    <property type="entry name" value="MerR_fam"/>
</dbReference>
<dbReference type="AlphaFoldDB" id="A0A4Q0VFD1"/>
<dbReference type="Proteomes" id="UP000290921">
    <property type="component" value="Unassembled WGS sequence"/>
</dbReference>
<proteinExistence type="predicted"/>
<dbReference type="CDD" id="cd02440">
    <property type="entry name" value="AdoMet_MTases"/>
    <property type="match status" value="1"/>
</dbReference>
<dbReference type="PROSITE" id="PS00552">
    <property type="entry name" value="HTH_MERR_1"/>
    <property type="match status" value="1"/>
</dbReference>
<feature type="coiled-coil region" evidence="2">
    <location>
        <begin position="87"/>
        <end position="121"/>
    </location>
</feature>
<dbReference type="InterPro" id="IPR009061">
    <property type="entry name" value="DNA-bd_dom_put_sf"/>
</dbReference>
<reference evidence="4 5" key="1">
    <citation type="submission" date="2018-06" db="EMBL/GenBank/DDBJ databases">
        <title>Genome conservation of Clostridium tetani.</title>
        <authorList>
            <person name="Bruggemann H."/>
            <person name="Popoff M.R."/>
        </authorList>
    </citation>
    <scope>NUCLEOTIDE SEQUENCE [LARGE SCALE GENOMIC DNA]</scope>
    <source>
        <strain evidence="4 5">2017.061</strain>
    </source>
</reference>
<comment type="caution">
    <text evidence="4">The sequence shown here is derived from an EMBL/GenBank/DDBJ whole genome shotgun (WGS) entry which is preliminary data.</text>
</comment>